<dbReference type="PANTHER" id="PTHR40469:SF2">
    <property type="entry name" value="GALACTOSE-BINDING DOMAIN-LIKE SUPERFAMILY PROTEIN"/>
    <property type="match status" value="1"/>
</dbReference>
<dbReference type="EMBL" id="MQWA01000001">
    <property type="protein sequence ID" value="PQJ27832.1"/>
    <property type="molecule type" value="Genomic_DNA"/>
</dbReference>
<dbReference type="InterPro" id="IPR029062">
    <property type="entry name" value="Class_I_gatase-like"/>
</dbReference>
<dbReference type="Pfam" id="PF06283">
    <property type="entry name" value="ThuA"/>
    <property type="match status" value="1"/>
</dbReference>
<protein>
    <recommendedName>
        <fullName evidence="1">ThuA-like domain-containing protein</fullName>
    </recommendedName>
</protein>
<dbReference type="SUPFAM" id="SSF52317">
    <property type="entry name" value="Class I glutamine amidotransferase-like"/>
    <property type="match status" value="1"/>
</dbReference>
<reference evidence="2 3" key="1">
    <citation type="submission" date="2016-12" db="EMBL/GenBank/DDBJ databases">
        <title>Study of bacterial adaptation to deep sea.</title>
        <authorList>
            <person name="Song J."/>
            <person name="Yoshizawa S."/>
            <person name="Kogure K."/>
        </authorList>
    </citation>
    <scope>NUCLEOTIDE SEQUENCE [LARGE SCALE GENOMIC DNA]</scope>
    <source>
        <strain evidence="2 3">SAORIC-165</strain>
    </source>
</reference>
<keyword evidence="3" id="KW-1185">Reference proteome</keyword>
<sequence length="241" mass="26901">MFSQAEVASEKKIKALYVTGGGYHDFKEQKKILPEGVSKLINIEWTIWHHDNAEKLKAALSVKGWESPYDVIVYNICHAREKDAEYIKNLVNVHKDGGKPMVAIHCTMHSYHWGVNGGKKSTNDKEWNKLLGAVSNSHGLKGPAIKVTALNTKHESFKPATIEWNTPKGELYTIHKIYPSATVLANGNNGRSEQPVVWVNQYGKANVFATTIGHHNETMQTDEYLQMIADGIVWAAHAAKV</sequence>
<evidence type="ECO:0000313" key="3">
    <source>
        <dbReference type="Proteomes" id="UP000239907"/>
    </source>
</evidence>
<dbReference type="AlphaFoldDB" id="A0A2S7U0I4"/>
<proteinExistence type="predicted"/>
<dbReference type="InterPro" id="IPR029010">
    <property type="entry name" value="ThuA-like"/>
</dbReference>
<dbReference type="Gene3D" id="3.40.50.880">
    <property type="match status" value="1"/>
</dbReference>
<dbReference type="PANTHER" id="PTHR40469">
    <property type="entry name" value="SECRETED GLYCOSYL HYDROLASE"/>
    <property type="match status" value="1"/>
</dbReference>
<feature type="domain" description="ThuA-like" evidence="1">
    <location>
        <begin position="69"/>
        <end position="235"/>
    </location>
</feature>
<evidence type="ECO:0000313" key="2">
    <source>
        <dbReference type="EMBL" id="PQJ27832.1"/>
    </source>
</evidence>
<comment type="caution">
    <text evidence="2">The sequence shown here is derived from an EMBL/GenBank/DDBJ whole genome shotgun (WGS) entry which is preliminary data.</text>
</comment>
<accession>A0A2S7U0I4</accession>
<name>A0A2S7U0I4_9BACT</name>
<dbReference type="Proteomes" id="UP000239907">
    <property type="component" value="Unassembled WGS sequence"/>
</dbReference>
<organism evidence="2 3">
    <name type="scientific">Rubritalea profundi</name>
    <dbReference type="NCBI Taxonomy" id="1658618"/>
    <lineage>
        <taxon>Bacteria</taxon>
        <taxon>Pseudomonadati</taxon>
        <taxon>Verrucomicrobiota</taxon>
        <taxon>Verrucomicrobiia</taxon>
        <taxon>Verrucomicrobiales</taxon>
        <taxon>Rubritaleaceae</taxon>
        <taxon>Rubritalea</taxon>
    </lineage>
</organism>
<gene>
    <name evidence="2" type="ORF">BSZ32_04520</name>
</gene>
<evidence type="ECO:0000259" key="1">
    <source>
        <dbReference type="Pfam" id="PF06283"/>
    </source>
</evidence>